<dbReference type="Gene3D" id="3.30.420.10">
    <property type="entry name" value="Ribonuclease H-like superfamily/Ribonuclease H"/>
    <property type="match status" value="1"/>
</dbReference>
<dbReference type="Gene3D" id="3.40.970.10">
    <property type="entry name" value="Ribonuclease H1, N-terminal domain"/>
    <property type="match status" value="2"/>
</dbReference>
<evidence type="ECO:0000256" key="5">
    <source>
        <dbReference type="ARBA" id="ARBA00012180"/>
    </source>
</evidence>
<evidence type="ECO:0000256" key="1">
    <source>
        <dbReference type="ARBA" id="ARBA00000077"/>
    </source>
</evidence>
<dbReference type="InterPro" id="IPR017067">
    <property type="entry name" value="RNase_H1_euk"/>
</dbReference>
<dbReference type="Pfam" id="PF00075">
    <property type="entry name" value="RNase_H"/>
    <property type="match status" value="1"/>
</dbReference>
<comment type="similarity">
    <text evidence="4">Belongs to the RNase H family.</text>
</comment>
<sequence>DLAARHRLKPRIVISMAPAKVYAVRNGRRTGLFHSWDECSAQVKSFRGAVFKSFSTVAEAHSYLESDSSVPQSIVRQNHLNVDSHGLFDTRSDPAMAPSSKVYAVRSGRKTGLFYSWQECSQQVLSFHGAKYKSFSTVEEARCYLESGISNTSKAMPSRVESLNDLAKTSFFAPSSLFASASSGNEDHLIVYTDGSCLANGKHEARAGYGAFYGPNDIRNVCRRLCGPRQTNQRAELSAVLHVLKSVVCSRERIVEIRSDSQYTINASTDWIISWFNQPESSQKNYVNLDLMKSIYHEMNNLKSRGVQIRFQYVPAHSGLAGNEAADVLAKRGALLPES</sequence>
<dbReference type="PANTHER" id="PTHR10642">
    <property type="entry name" value="RIBONUCLEASE H1"/>
    <property type="match status" value="1"/>
</dbReference>
<comment type="function">
    <text evidence="3">Endonuclease that specifically degrades the RNA of RNA-DNA hybrids.</text>
</comment>
<proteinExistence type="inferred from homology"/>
<evidence type="ECO:0000256" key="7">
    <source>
        <dbReference type="ARBA" id="ARBA00022722"/>
    </source>
</evidence>
<name>A0A0H5R4V4_9EUKA</name>
<dbReference type="FunFam" id="3.40.970.10:FF:000002">
    <property type="entry name" value="Ribonuclease H"/>
    <property type="match status" value="2"/>
</dbReference>
<dbReference type="InterPro" id="IPR011320">
    <property type="entry name" value="RNase_H1_N"/>
</dbReference>
<dbReference type="InterPro" id="IPR002156">
    <property type="entry name" value="RNaseH_domain"/>
</dbReference>
<dbReference type="GO" id="GO:0004523">
    <property type="term" value="F:RNA-DNA hybrid ribonuclease activity"/>
    <property type="evidence" value="ECO:0007669"/>
    <property type="project" value="UniProtKB-EC"/>
</dbReference>
<evidence type="ECO:0000256" key="3">
    <source>
        <dbReference type="ARBA" id="ARBA00004065"/>
    </source>
</evidence>
<comment type="catalytic activity">
    <reaction evidence="1">
        <text>Endonucleolytic cleavage to 5'-phosphomonoester.</text>
        <dbReference type="EC" id="3.1.26.4"/>
    </reaction>
</comment>
<protein>
    <recommendedName>
        <fullName evidence="6">Ribonuclease H</fullName>
        <ecNumber evidence="5">3.1.26.4</ecNumber>
    </recommendedName>
</protein>
<dbReference type="InterPro" id="IPR037056">
    <property type="entry name" value="RNase_H1_N_sf"/>
</dbReference>
<evidence type="ECO:0000256" key="4">
    <source>
        <dbReference type="ARBA" id="ARBA00005300"/>
    </source>
</evidence>
<dbReference type="EC" id="3.1.26.4" evidence="5"/>
<evidence type="ECO:0000259" key="12">
    <source>
        <dbReference type="PROSITE" id="PS50879"/>
    </source>
</evidence>
<dbReference type="Pfam" id="PF01693">
    <property type="entry name" value="Cauli_VI"/>
    <property type="match status" value="2"/>
</dbReference>
<dbReference type="EMBL" id="HACM01008479">
    <property type="protein sequence ID" value="CRZ08921.1"/>
    <property type="molecule type" value="Transcribed_RNA"/>
</dbReference>
<keyword evidence="8" id="KW-0479">Metal-binding</keyword>
<evidence type="ECO:0000256" key="2">
    <source>
        <dbReference type="ARBA" id="ARBA00001946"/>
    </source>
</evidence>
<dbReference type="GO" id="GO:0000287">
    <property type="term" value="F:magnesium ion binding"/>
    <property type="evidence" value="ECO:0007669"/>
    <property type="project" value="InterPro"/>
</dbReference>
<dbReference type="SUPFAM" id="SSF55658">
    <property type="entry name" value="L9 N-domain-like"/>
    <property type="match status" value="2"/>
</dbReference>
<feature type="non-terminal residue" evidence="13">
    <location>
        <position position="1"/>
    </location>
</feature>
<evidence type="ECO:0000256" key="10">
    <source>
        <dbReference type="ARBA" id="ARBA00022801"/>
    </source>
</evidence>
<dbReference type="InterPro" id="IPR009027">
    <property type="entry name" value="Ribosomal_bL9/RNase_H1_N"/>
</dbReference>
<dbReference type="CDD" id="cd09280">
    <property type="entry name" value="RNase_HI_eukaryote_like"/>
    <property type="match status" value="1"/>
</dbReference>
<dbReference type="InterPro" id="IPR050092">
    <property type="entry name" value="RNase_H"/>
</dbReference>
<comment type="cofactor">
    <cofactor evidence="2">
        <name>Mg(2+)</name>
        <dbReference type="ChEBI" id="CHEBI:18420"/>
    </cofactor>
</comment>
<dbReference type="SUPFAM" id="SSF53098">
    <property type="entry name" value="Ribonuclease H-like"/>
    <property type="match status" value="1"/>
</dbReference>
<evidence type="ECO:0000256" key="8">
    <source>
        <dbReference type="ARBA" id="ARBA00022723"/>
    </source>
</evidence>
<evidence type="ECO:0000256" key="6">
    <source>
        <dbReference type="ARBA" id="ARBA00017721"/>
    </source>
</evidence>
<dbReference type="PROSITE" id="PS50879">
    <property type="entry name" value="RNASE_H_1"/>
    <property type="match status" value="1"/>
</dbReference>
<dbReference type="AlphaFoldDB" id="A0A0H5R4V4"/>
<evidence type="ECO:0000313" key="13">
    <source>
        <dbReference type="EMBL" id="CRZ08921.1"/>
    </source>
</evidence>
<evidence type="ECO:0000256" key="11">
    <source>
        <dbReference type="ARBA" id="ARBA00022842"/>
    </source>
</evidence>
<dbReference type="PIRSF" id="PIRSF036852">
    <property type="entry name" value="Ribonuclease_H1_euk"/>
    <property type="match status" value="1"/>
</dbReference>
<organism evidence="13">
    <name type="scientific">Spongospora subterranea</name>
    <dbReference type="NCBI Taxonomy" id="70186"/>
    <lineage>
        <taxon>Eukaryota</taxon>
        <taxon>Sar</taxon>
        <taxon>Rhizaria</taxon>
        <taxon>Endomyxa</taxon>
        <taxon>Phytomyxea</taxon>
        <taxon>Plasmodiophorida</taxon>
        <taxon>Plasmodiophoridae</taxon>
        <taxon>Spongospora</taxon>
    </lineage>
</organism>
<accession>A0A0H5R4V4</accession>
<keyword evidence="11" id="KW-0460">Magnesium</keyword>
<dbReference type="GO" id="GO:0043137">
    <property type="term" value="P:DNA replication, removal of RNA primer"/>
    <property type="evidence" value="ECO:0007669"/>
    <property type="project" value="TreeGrafter"/>
</dbReference>
<evidence type="ECO:0000256" key="9">
    <source>
        <dbReference type="ARBA" id="ARBA00022759"/>
    </source>
</evidence>
<keyword evidence="7" id="KW-0540">Nuclease</keyword>
<dbReference type="GO" id="GO:0003676">
    <property type="term" value="F:nucleic acid binding"/>
    <property type="evidence" value="ECO:0007669"/>
    <property type="project" value="InterPro"/>
</dbReference>
<reference evidence="13" key="1">
    <citation type="submission" date="2015-04" db="EMBL/GenBank/DDBJ databases">
        <title>The genome sequence of the plant pathogenic Rhizarian Plasmodiophora brassicae reveals insights in its biotrophic life cycle and the origin of chitin synthesis.</title>
        <authorList>
            <person name="Schwelm A."/>
            <person name="Fogelqvist J."/>
            <person name="Knaust A."/>
            <person name="Julke S."/>
            <person name="Lilja T."/>
            <person name="Dhandapani V."/>
            <person name="Bonilla-Rosso G."/>
            <person name="Karlsson M."/>
            <person name="Shevchenko A."/>
            <person name="Choi S.R."/>
            <person name="Kim H.G."/>
            <person name="Park J.Y."/>
            <person name="Lim Y.P."/>
            <person name="Ludwig-Muller J."/>
            <person name="Dixelius C."/>
        </authorList>
    </citation>
    <scope>NUCLEOTIDE SEQUENCE</scope>
    <source>
        <tissue evidence="13">Potato root galls</tissue>
    </source>
</reference>
<dbReference type="InterPro" id="IPR036397">
    <property type="entry name" value="RNaseH_sf"/>
</dbReference>
<feature type="domain" description="RNase H type-1" evidence="12">
    <location>
        <begin position="185"/>
        <end position="335"/>
    </location>
</feature>
<keyword evidence="9" id="KW-0255">Endonuclease</keyword>
<keyword evidence="10" id="KW-0378">Hydrolase</keyword>
<dbReference type="PANTHER" id="PTHR10642:SF26">
    <property type="entry name" value="RIBONUCLEASE H1"/>
    <property type="match status" value="1"/>
</dbReference>
<dbReference type="InterPro" id="IPR012337">
    <property type="entry name" value="RNaseH-like_sf"/>
</dbReference>